<dbReference type="RefSeq" id="WP_063071432.1">
    <property type="nucleotide sequence ID" value="NZ_LQXA01000028.1"/>
</dbReference>
<keyword evidence="10 14" id="KW-0464">Manganese</keyword>
<dbReference type="AlphaFoldDB" id="A0A154V1Q7"/>
<dbReference type="Pfam" id="PF07478">
    <property type="entry name" value="Dala_Dala_lig_C"/>
    <property type="match status" value="1"/>
</dbReference>
<dbReference type="InterPro" id="IPR013815">
    <property type="entry name" value="ATP_grasp_subdomain_1"/>
</dbReference>
<dbReference type="HAMAP" id="MF_00047">
    <property type="entry name" value="Dala_Dala_lig"/>
    <property type="match status" value="1"/>
</dbReference>
<dbReference type="InterPro" id="IPR011761">
    <property type="entry name" value="ATP-grasp"/>
</dbReference>
<comment type="catalytic activity">
    <reaction evidence="12">
        <text>2 D-alanine + ATP = D-alanyl-D-alanine + ADP + phosphate + H(+)</text>
        <dbReference type="Rhea" id="RHEA:11224"/>
        <dbReference type="ChEBI" id="CHEBI:15378"/>
        <dbReference type="ChEBI" id="CHEBI:30616"/>
        <dbReference type="ChEBI" id="CHEBI:43474"/>
        <dbReference type="ChEBI" id="CHEBI:57416"/>
        <dbReference type="ChEBI" id="CHEBI:57822"/>
        <dbReference type="ChEBI" id="CHEBI:456216"/>
        <dbReference type="EC" id="6.3.2.4"/>
    </reaction>
</comment>
<keyword evidence="8 12" id="KW-0133">Cell shape</keyword>
<evidence type="ECO:0000256" key="9">
    <source>
        <dbReference type="ARBA" id="ARBA00022984"/>
    </source>
</evidence>
<sequence length="336" mass="33945">MTATPHAPRTARDAARTRVAVIGGGRSTEHDVSLASAAGVAAALDPARFDAVPLTLLRDHGWLDASGRALTLAGAIDVLAGCDVAIPMLHGQDGEDGTIAALLELAGVPYVGSGVRAGAIGMDKLQTKLLATSIGIAVAPGVQLTRGSAAAYAWDHPVIVKPAVGGSSHGVGLAESAGDLPAALADAFAVDDRVLVEDLMSGREIDLPVIRAADGAVRIGPAVEILADGVFDAETKYGGEARFAIPAPLAPEELAALHDAATRMAEALDCRGVVRVDFFLTADGPVLNEVNTTPGCTAASQVPRSFAADGLAFADLLALLVDDALSAAASRSRSSS</sequence>
<keyword evidence="11 12" id="KW-0961">Cell wall biogenesis/degradation</keyword>
<feature type="active site" evidence="13">
    <location>
        <position position="29"/>
    </location>
</feature>
<evidence type="ECO:0000256" key="12">
    <source>
        <dbReference type="HAMAP-Rule" id="MF_00047"/>
    </source>
</evidence>
<keyword evidence="9 12" id="KW-0573">Peptidoglycan synthesis</keyword>
<comment type="cofactor">
    <cofactor evidence="1">
        <name>Mn(2+)</name>
        <dbReference type="ChEBI" id="CHEBI:29035"/>
    </cofactor>
</comment>
<dbReference type="SUPFAM" id="SSF52440">
    <property type="entry name" value="PreATP-grasp domain"/>
    <property type="match status" value="1"/>
</dbReference>
<dbReference type="EC" id="6.3.2.4" evidence="12"/>
<dbReference type="Pfam" id="PF01820">
    <property type="entry name" value="Dala_Dala_lig_N"/>
    <property type="match status" value="1"/>
</dbReference>
<evidence type="ECO:0000256" key="13">
    <source>
        <dbReference type="PIRSR" id="PIRSR039102-1"/>
    </source>
</evidence>
<feature type="active site" evidence="13">
    <location>
        <position position="300"/>
    </location>
</feature>
<keyword evidence="5 15" id="KW-0547">Nucleotide-binding</keyword>
<dbReference type="GO" id="GO:0005829">
    <property type="term" value="C:cytosol"/>
    <property type="evidence" value="ECO:0007669"/>
    <property type="project" value="TreeGrafter"/>
</dbReference>
<dbReference type="SUPFAM" id="SSF56059">
    <property type="entry name" value="Glutathione synthetase ATP-binding domain-like"/>
    <property type="match status" value="1"/>
</dbReference>
<dbReference type="PANTHER" id="PTHR23132:SF25">
    <property type="entry name" value="D-ALANINE--D-ALANINE LIGASE A"/>
    <property type="match status" value="1"/>
</dbReference>
<dbReference type="PROSITE" id="PS50975">
    <property type="entry name" value="ATP_GRASP"/>
    <property type="match status" value="1"/>
</dbReference>
<evidence type="ECO:0000256" key="15">
    <source>
        <dbReference type="PROSITE-ProRule" id="PRU00409"/>
    </source>
</evidence>
<comment type="pathway">
    <text evidence="12">Cell wall biogenesis; peptidoglycan biosynthesis.</text>
</comment>
<dbReference type="Gene3D" id="3.30.470.20">
    <property type="entry name" value="ATP-grasp fold, B domain"/>
    <property type="match status" value="1"/>
</dbReference>
<comment type="caution">
    <text evidence="17">The sequence shown here is derived from an EMBL/GenBank/DDBJ whole genome shotgun (WGS) entry which is preliminary data.</text>
</comment>
<name>A0A154V1Q7_9MICO</name>
<dbReference type="Gene3D" id="3.40.50.20">
    <property type="match status" value="1"/>
</dbReference>
<comment type="function">
    <text evidence="12">Cell wall formation.</text>
</comment>
<dbReference type="GO" id="GO:0008716">
    <property type="term" value="F:D-alanine-D-alanine ligase activity"/>
    <property type="evidence" value="ECO:0007669"/>
    <property type="project" value="UniProtKB-UniRule"/>
</dbReference>
<keyword evidence="6 15" id="KW-0067">ATP-binding</keyword>
<protein>
    <recommendedName>
        <fullName evidence="12">D-alanine--D-alanine ligase</fullName>
        <ecNumber evidence="12">6.3.2.4</ecNumber>
    </recommendedName>
    <alternativeName>
        <fullName evidence="12">D-Ala-D-Ala ligase</fullName>
    </alternativeName>
    <alternativeName>
        <fullName evidence="12">D-alanylalanine synthetase</fullName>
    </alternativeName>
</protein>
<feature type="binding site" evidence="14">
    <location>
        <position position="291"/>
    </location>
    <ligand>
        <name>Mg(2+)</name>
        <dbReference type="ChEBI" id="CHEBI:18420"/>
        <label>2</label>
    </ligand>
</feature>
<dbReference type="Proteomes" id="UP000076218">
    <property type="component" value="Unassembled WGS sequence"/>
</dbReference>
<dbReference type="PANTHER" id="PTHR23132">
    <property type="entry name" value="D-ALANINE--D-ALANINE LIGASE"/>
    <property type="match status" value="1"/>
</dbReference>
<dbReference type="GO" id="GO:0005524">
    <property type="term" value="F:ATP binding"/>
    <property type="evidence" value="ECO:0007669"/>
    <property type="project" value="UniProtKB-UniRule"/>
</dbReference>
<dbReference type="InterPro" id="IPR000291">
    <property type="entry name" value="D-Ala_lig_Van_CS"/>
</dbReference>
<dbReference type="OrthoDB" id="9813261at2"/>
<evidence type="ECO:0000256" key="8">
    <source>
        <dbReference type="ARBA" id="ARBA00022960"/>
    </source>
</evidence>
<dbReference type="GO" id="GO:0071555">
    <property type="term" value="P:cell wall organization"/>
    <property type="evidence" value="ECO:0007669"/>
    <property type="project" value="UniProtKB-KW"/>
</dbReference>
<evidence type="ECO:0000256" key="11">
    <source>
        <dbReference type="ARBA" id="ARBA00023316"/>
    </source>
</evidence>
<dbReference type="UniPathway" id="UPA00219"/>
<dbReference type="NCBIfam" id="TIGR01205">
    <property type="entry name" value="D_ala_D_alaTIGR"/>
    <property type="match status" value="1"/>
</dbReference>
<evidence type="ECO:0000313" key="17">
    <source>
        <dbReference type="EMBL" id="KZC95300.1"/>
    </source>
</evidence>
<feature type="active site" evidence="13">
    <location>
        <position position="167"/>
    </location>
</feature>
<keyword evidence="12" id="KW-0963">Cytoplasm</keyword>
<accession>A0A154V1Q7</accession>
<comment type="subcellular location">
    <subcellularLocation>
        <location evidence="12">Cytoplasm</location>
    </subcellularLocation>
</comment>
<dbReference type="GO" id="GO:0046872">
    <property type="term" value="F:metal ion binding"/>
    <property type="evidence" value="ECO:0007669"/>
    <property type="project" value="UniProtKB-KW"/>
</dbReference>
<evidence type="ECO:0000259" key="16">
    <source>
        <dbReference type="PROSITE" id="PS50975"/>
    </source>
</evidence>
<gene>
    <name evidence="12" type="primary">ddl</name>
    <name evidence="17" type="ORF">AWH51_09180</name>
</gene>
<dbReference type="PIRSF" id="PIRSF039102">
    <property type="entry name" value="Ddl/VanB"/>
    <property type="match status" value="1"/>
</dbReference>
<dbReference type="InterPro" id="IPR005905">
    <property type="entry name" value="D_ala_D_ala"/>
</dbReference>
<feature type="domain" description="ATP-grasp" evidence="16">
    <location>
        <begin position="128"/>
        <end position="322"/>
    </location>
</feature>
<keyword evidence="7 14" id="KW-0460">Magnesium</keyword>
<dbReference type="PROSITE" id="PS00843">
    <property type="entry name" value="DALA_DALA_LIGASE_1"/>
    <property type="match status" value="1"/>
</dbReference>
<evidence type="ECO:0000256" key="2">
    <source>
        <dbReference type="ARBA" id="ARBA00010871"/>
    </source>
</evidence>
<comment type="similarity">
    <text evidence="2 12">Belongs to the D-alanine--D-alanine ligase family.</text>
</comment>
<dbReference type="GO" id="GO:0009252">
    <property type="term" value="P:peptidoglycan biosynthetic process"/>
    <property type="evidence" value="ECO:0007669"/>
    <property type="project" value="UniProtKB-UniRule"/>
</dbReference>
<evidence type="ECO:0000313" key="18">
    <source>
        <dbReference type="Proteomes" id="UP000076218"/>
    </source>
</evidence>
<dbReference type="InterPro" id="IPR016185">
    <property type="entry name" value="PreATP-grasp_dom_sf"/>
</dbReference>
<keyword evidence="4 14" id="KW-0479">Metal-binding</keyword>
<evidence type="ECO:0000256" key="1">
    <source>
        <dbReference type="ARBA" id="ARBA00001936"/>
    </source>
</evidence>
<evidence type="ECO:0000256" key="7">
    <source>
        <dbReference type="ARBA" id="ARBA00022842"/>
    </source>
</evidence>
<reference evidence="17 18" key="1">
    <citation type="submission" date="2016-01" db="EMBL/GenBank/DDBJ databases">
        <title>Draft genome sequence of Clavibacter michiganensis subsp. tessellarius DOAB 609.</title>
        <authorList>
            <person name="Tambong J.T."/>
        </authorList>
    </citation>
    <scope>NUCLEOTIDE SEQUENCE [LARGE SCALE GENOMIC DNA]</scope>
    <source>
        <strain evidence="17 18">DOAB 609</strain>
    </source>
</reference>
<feature type="binding site" evidence="14">
    <location>
        <position position="277"/>
    </location>
    <ligand>
        <name>Mg(2+)</name>
        <dbReference type="ChEBI" id="CHEBI:18420"/>
        <label>1</label>
    </ligand>
</feature>
<organism evidence="17 18">
    <name type="scientific">Clavibacter tessellarius</name>
    <dbReference type="NCBI Taxonomy" id="31965"/>
    <lineage>
        <taxon>Bacteria</taxon>
        <taxon>Bacillati</taxon>
        <taxon>Actinomycetota</taxon>
        <taxon>Actinomycetes</taxon>
        <taxon>Micrococcales</taxon>
        <taxon>Microbacteriaceae</taxon>
        <taxon>Clavibacter</taxon>
    </lineage>
</organism>
<evidence type="ECO:0000256" key="10">
    <source>
        <dbReference type="ARBA" id="ARBA00023211"/>
    </source>
</evidence>
<dbReference type="Gene3D" id="3.30.1490.20">
    <property type="entry name" value="ATP-grasp fold, A domain"/>
    <property type="match status" value="1"/>
</dbReference>
<evidence type="ECO:0000256" key="6">
    <source>
        <dbReference type="ARBA" id="ARBA00022840"/>
    </source>
</evidence>
<evidence type="ECO:0000256" key="14">
    <source>
        <dbReference type="PIRSR" id="PIRSR039102-3"/>
    </source>
</evidence>
<dbReference type="EMBL" id="LQXA01000028">
    <property type="protein sequence ID" value="KZC95300.1"/>
    <property type="molecule type" value="Genomic_DNA"/>
</dbReference>
<evidence type="ECO:0000256" key="5">
    <source>
        <dbReference type="ARBA" id="ARBA00022741"/>
    </source>
</evidence>
<evidence type="ECO:0000256" key="4">
    <source>
        <dbReference type="ARBA" id="ARBA00022723"/>
    </source>
</evidence>
<proteinExistence type="inferred from homology"/>
<feature type="binding site" evidence="14">
    <location>
        <position position="289"/>
    </location>
    <ligand>
        <name>Mg(2+)</name>
        <dbReference type="ChEBI" id="CHEBI:18420"/>
        <label>1</label>
    </ligand>
</feature>
<feature type="binding site" evidence="14">
    <location>
        <position position="289"/>
    </location>
    <ligand>
        <name>Mg(2+)</name>
        <dbReference type="ChEBI" id="CHEBI:18420"/>
        <label>2</label>
    </ligand>
</feature>
<dbReference type="InterPro" id="IPR011127">
    <property type="entry name" value="Dala_Dala_lig_N"/>
</dbReference>
<dbReference type="STRING" id="31965.AWH51_09180"/>
<dbReference type="PROSITE" id="PS00844">
    <property type="entry name" value="DALA_DALA_LIGASE_2"/>
    <property type="match status" value="1"/>
</dbReference>
<comment type="cofactor">
    <cofactor evidence="14">
        <name>Mg(2+)</name>
        <dbReference type="ChEBI" id="CHEBI:18420"/>
    </cofactor>
    <cofactor evidence="14">
        <name>Mn(2+)</name>
        <dbReference type="ChEBI" id="CHEBI:29035"/>
    </cofactor>
    <text evidence="14">Binds 2 magnesium or manganese ions per subunit.</text>
</comment>
<evidence type="ECO:0000256" key="3">
    <source>
        <dbReference type="ARBA" id="ARBA00022598"/>
    </source>
</evidence>
<keyword evidence="3 12" id="KW-0436">Ligase</keyword>
<dbReference type="GO" id="GO:0008360">
    <property type="term" value="P:regulation of cell shape"/>
    <property type="evidence" value="ECO:0007669"/>
    <property type="project" value="UniProtKB-KW"/>
</dbReference>
<dbReference type="InterPro" id="IPR011095">
    <property type="entry name" value="Dala_Dala_lig_C"/>
</dbReference>